<proteinExistence type="predicted"/>
<accession>A0A9P8NA48</accession>
<gene>
    <name evidence="1" type="ORF">KXV57_002086</name>
</gene>
<sequence length="128" mass="14499">MDCLASLVPLRIRQWISSFSGGLQKQELIIFADAEKGTDDLVVKFLRNRLPDRCSWSEYKSMGPEATAAVVKAGWSCIALDRVAISLREGGFDERTLDQLRQQARNNRRRISYGNAADHPSVFERAER</sequence>
<reference evidence="1" key="1">
    <citation type="submission" date="2021-08" db="EMBL/GenBank/DDBJ databases">
        <title>Global Aspergillus fumigatus from environmental and clinical sources.</title>
        <authorList>
            <person name="Barber A."/>
            <person name="Sae-Ong T."/>
        </authorList>
    </citation>
    <scope>NUCLEOTIDE SEQUENCE</scope>
    <source>
        <strain evidence="1">NRZ-2016-071</strain>
    </source>
</reference>
<dbReference type="EMBL" id="JAIBSC010000147">
    <property type="protein sequence ID" value="KAH1894797.1"/>
    <property type="molecule type" value="Genomic_DNA"/>
</dbReference>
<dbReference type="AlphaFoldDB" id="A0A9P8NA48"/>
<evidence type="ECO:0000313" key="1">
    <source>
        <dbReference type="EMBL" id="KAH1894797.1"/>
    </source>
</evidence>
<protein>
    <submittedName>
        <fullName evidence="1">Uncharacterized protein</fullName>
    </submittedName>
</protein>
<organism evidence="1 2">
    <name type="scientific">Aspergillus fumigatus</name>
    <name type="common">Neosartorya fumigata</name>
    <dbReference type="NCBI Taxonomy" id="746128"/>
    <lineage>
        <taxon>Eukaryota</taxon>
        <taxon>Fungi</taxon>
        <taxon>Dikarya</taxon>
        <taxon>Ascomycota</taxon>
        <taxon>Pezizomycotina</taxon>
        <taxon>Eurotiomycetes</taxon>
        <taxon>Eurotiomycetidae</taxon>
        <taxon>Eurotiales</taxon>
        <taxon>Aspergillaceae</taxon>
        <taxon>Aspergillus</taxon>
        <taxon>Aspergillus subgen. Fumigati</taxon>
    </lineage>
</organism>
<comment type="caution">
    <text evidence="1">The sequence shown here is derived from an EMBL/GenBank/DDBJ whole genome shotgun (WGS) entry which is preliminary data.</text>
</comment>
<evidence type="ECO:0000313" key="2">
    <source>
        <dbReference type="Proteomes" id="UP000813423"/>
    </source>
</evidence>
<name>A0A9P8NA48_ASPFM</name>
<dbReference type="Proteomes" id="UP000813423">
    <property type="component" value="Unassembled WGS sequence"/>
</dbReference>